<dbReference type="AlphaFoldDB" id="S5LY07"/>
<dbReference type="CDD" id="cd11527">
    <property type="entry name" value="NTP-PPase_dUTPase"/>
    <property type="match status" value="1"/>
</dbReference>
<name>S5LY07_9MOLU</name>
<keyword evidence="2" id="KW-1185">Reference proteome</keyword>
<dbReference type="HOGENOM" id="CLU_105318_0_0_14"/>
<dbReference type="Proteomes" id="UP000014984">
    <property type="component" value="Chromosome"/>
</dbReference>
<sequence>MLKNKNLIYLKDKQIILDKYIMENKGLVVNSEITKKKIIALLVEISEFVNEYRSFKYWSNKKPSERNILLEEYIDALHFILSLGNDLNFNFEKFKNQSTLNILNIDDWTIEVYLKILEFQKNQDFNSFSILFNVFLVLVDLLNVSDEELLEIYNNKNEINFKRQNTGY</sequence>
<dbReference type="SUPFAM" id="SSF101386">
    <property type="entry name" value="all-alpha NTP pyrophosphatases"/>
    <property type="match status" value="1"/>
</dbReference>
<dbReference type="InterPro" id="IPR016947">
    <property type="entry name" value="UCP030140"/>
</dbReference>
<evidence type="ECO:0000313" key="2">
    <source>
        <dbReference type="Proteomes" id="UP000014984"/>
    </source>
</evidence>
<reference evidence="1 2" key="1">
    <citation type="journal article" date="2013" name="Genome Biol. Evol.">
        <title>Comparison of metabolic capacities and inference of gene content evolution in mosquito-associated Spiroplasma diminutum and S. taiwanense.</title>
        <authorList>
            <person name="Lo W.S."/>
            <person name="Ku C."/>
            <person name="Chen L.L."/>
            <person name="Chang T.H."/>
            <person name="Kuo C.H."/>
        </authorList>
    </citation>
    <scope>NUCLEOTIDE SEQUENCE [LARGE SCALE GENOMIC DNA]</scope>
    <source>
        <strain evidence="1">CT-1</strain>
    </source>
</reference>
<dbReference type="EMBL" id="CP005074">
    <property type="protein sequence ID" value="AGR41486.1"/>
    <property type="molecule type" value="Genomic_DNA"/>
</dbReference>
<dbReference type="KEGG" id="stai:STAIW_v1c09000"/>
<dbReference type="OrthoDB" id="5506143at2"/>
<dbReference type="InterPro" id="IPR014871">
    <property type="entry name" value="dUTPase/dCTP_pyrophosphatase"/>
</dbReference>
<organism evidence="1 2">
    <name type="scientific">Spiroplasma taiwanense CT-1</name>
    <dbReference type="NCBI Taxonomy" id="1276220"/>
    <lineage>
        <taxon>Bacteria</taxon>
        <taxon>Bacillati</taxon>
        <taxon>Mycoplasmatota</taxon>
        <taxon>Mollicutes</taxon>
        <taxon>Entomoplasmatales</taxon>
        <taxon>Spiroplasmataceae</taxon>
        <taxon>Spiroplasma</taxon>
    </lineage>
</organism>
<dbReference type="Pfam" id="PF08761">
    <property type="entry name" value="dUTPase_2"/>
    <property type="match status" value="1"/>
</dbReference>
<dbReference type="PIRSF" id="PIRSF030140">
    <property type="entry name" value="UCP030140"/>
    <property type="match status" value="1"/>
</dbReference>
<dbReference type="RefSeq" id="WP_020834625.1">
    <property type="nucleotide sequence ID" value="NC_021846.1"/>
</dbReference>
<dbReference type="STRING" id="1276220.STAIW_v1c09000"/>
<protein>
    <submittedName>
        <fullName evidence="1">dUTP diphosphatase</fullName>
    </submittedName>
</protein>
<dbReference type="eggNOG" id="COG4508">
    <property type="taxonomic scope" value="Bacteria"/>
</dbReference>
<gene>
    <name evidence="1" type="ORF">STAIW_v1c09000</name>
</gene>
<dbReference type="PATRIC" id="fig|1276220.3.peg.918"/>
<dbReference type="Gene3D" id="1.10.4010.10">
    <property type="entry name" value="Type II deoxyuridine triphosphatase"/>
    <property type="match status" value="1"/>
</dbReference>
<proteinExistence type="predicted"/>
<evidence type="ECO:0000313" key="1">
    <source>
        <dbReference type="EMBL" id="AGR41486.1"/>
    </source>
</evidence>
<accession>S5LY07</accession>